<evidence type="ECO:0000313" key="2">
    <source>
        <dbReference type="Proteomes" id="UP000289465"/>
    </source>
</evidence>
<accession>A0A446CW40</accession>
<sequence>MGVGLQIPCCTKAAEASADTEREVIKKLGNLINK</sequence>
<gene>
    <name evidence="1" type="ORF">AVE30378_04897</name>
</gene>
<dbReference type="Proteomes" id="UP000289465">
    <property type="component" value="Unassembled WGS sequence"/>
</dbReference>
<dbReference type="EMBL" id="UFQC01000034">
    <property type="protein sequence ID" value="SSW72057.1"/>
    <property type="molecule type" value="Genomic_DNA"/>
</dbReference>
<evidence type="ECO:0000313" key="1">
    <source>
        <dbReference type="EMBL" id="SSW72057.1"/>
    </source>
</evidence>
<protein>
    <submittedName>
        <fullName evidence="1">Uncharacterized protein</fullName>
    </submittedName>
</protein>
<reference evidence="1 2" key="1">
    <citation type="submission" date="2018-07" db="EMBL/GenBank/DDBJ databases">
        <authorList>
            <person name="Peeters C."/>
        </authorList>
    </citation>
    <scope>NUCLEOTIDE SEQUENCE [LARGE SCALE GENOMIC DNA]</scope>
    <source>
        <strain evidence="1 2">LMG 30378</strain>
    </source>
</reference>
<proteinExistence type="predicted"/>
<dbReference type="AlphaFoldDB" id="A0A446CW40"/>
<name>A0A446CW40_9BURK</name>
<organism evidence="1 2">
    <name type="scientific">Achromobacter veterisilvae</name>
    <dbReference type="NCBI Taxonomy" id="2069367"/>
    <lineage>
        <taxon>Bacteria</taxon>
        <taxon>Pseudomonadati</taxon>
        <taxon>Pseudomonadota</taxon>
        <taxon>Betaproteobacteria</taxon>
        <taxon>Burkholderiales</taxon>
        <taxon>Alcaligenaceae</taxon>
        <taxon>Achromobacter</taxon>
    </lineage>
</organism>